<dbReference type="GO" id="GO:0004493">
    <property type="term" value="F:methylmalonyl-CoA epimerase activity"/>
    <property type="evidence" value="ECO:0007669"/>
    <property type="project" value="UniProtKB-EC"/>
</dbReference>
<dbReference type="InterPro" id="IPR037523">
    <property type="entry name" value="VOC_core"/>
</dbReference>
<dbReference type="PROSITE" id="PS51819">
    <property type="entry name" value="VOC"/>
    <property type="match status" value="1"/>
</dbReference>
<sequence>MTISGTPPAPTDVVHHIGIAVADLDSSIEFYRRIFGLEPGPIIVREDIGVRGCFVPIGATNLELLQGLEPRSGISMHIEENGEGLHHVCFEVDGIEEKLKNLDALGIDLRDRIPRKGLMGGDIGFLSPSAARGVLIELAQHEH</sequence>
<dbReference type="InterPro" id="IPR018146">
    <property type="entry name" value="Glyoxalase_1_CS"/>
</dbReference>
<keyword evidence="2" id="KW-0479">Metal-binding</keyword>
<dbReference type="PANTHER" id="PTHR43048:SF3">
    <property type="entry name" value="METHYLMALONYL-COA EPIMERASE, MITOCHONDRIAL"/>
    <property type="match status" value="1"/>
</dbReference>
<protein>
    <submittedName>
        <fullName evidence="4">Methylmalonyl-CoA epimerase</fullName>
        <ecNumber evidence="4">5.1.99.1</ecNumber>
    </submittedName>
</protein>
<dbReference type="GO" id="GO:0046872">
    <property type="term" value="F:metal ion binding"/>
    <property type="evidence" value="ECO:0007669"/>
    <property type="project" value="UniProtKB-KW"/>
</dbReference>
<feature type="domain" description="VOC" evidence="3">
    <location>
        <begin position="13"/>
        <end position="141"/>
    </location>
</feature>
<evidence type="ECO:0000313" key="4">
    <source>
        <dbReference type="EMBL" id="CUV05957.1"/>
    </source>
</evidence>
<name>A0A160VCK9_9ZZZZ</name>
<dbReference type="InterPro" id="IPR051785">
    <property type="entry name" value="MMCE/EMCE_epimerase"/>
</dbReference>
<dbReference type="AlphaFoldDB" id="A0A160VCK9"/>
<comment type="similarity">
    <text evidence="1">Belongs to the methylmalonyl-CoA epimerase family.</text>
</comment>
<reference evidence="4" key="1">
    <citation type="submission" date="2015-10" db="EMBL/GenBank/DDBJ databases">
        <authorList>
            <person name="Gilbert D.G."/>
        </authorList>
    </citation>
    <scope>NUCLEOTIDE SEQUENCE</scope>
</reference>
<dbReference type="InterPro" id="IPR029068">
    <property type="entry name" value="Glyas_Bleomycin-R_OHBP_Dase"/>
</dbReference>
<dbReference type="GO" id="GO:0004462">
    <property type="term" value="F:lactoylglutathione lyase activity"/>
    <property type="evidence" value="ECO:0007669"/>
    <property type="project" value="InterPro"/>
</dbReference>
<evidence type="ECO:0000256" key="2">
    <source>
        <dbReference type="ARBA" id="ARBA00022723"/>
    </source>
</evidence>
<evidence type="ECO:0000259" key="3">
    <source>
        <dbReference type="PROSITE" id="PS51819"/>
    </source>
</evidence>
<accession>A0A160VCK9</accession>
<dbReference type="PROSITE" id="PS00934">
    <property type="entry name" value="GLYOXALASE_I_1"/>
    <property type="match status" value="1"/>
</dbReference>
<proteinExistence type="inferred from homology"/>
<evidence type="ECO:0000256" key="1">
    <source>
        <dbReference type="ARBA" id="ARBA00009308"/>
    </source>
</evidence>
<dbReference type="CDD" id="cd07249">
    <property type="entry name" value="MMCE"/>
    <property type="match status" value="1"/>
</dbReference>
<gene>
    <name evidence="4" type="ORF">MGWOODY_Clf70</name>
</gene>
<keyword evidence="4" id="KW-0413">Isomerase</keyword>
<organism evidence="4">
    <name type="scientific">hydrothermal vent metagenome</name>
    <dbReference type="NCBI Taxonomy" id="652676"/>
    <lineage>
        <taxon>unclassified sequences</taxon>
        <taxon>metagenomes</taxon>
        <taxon>ecological metagenomes</taxon>
    </lineage>
</organism>
<dbReference type="EC" id="5.1.99.1" evidence="4"/>
<dbReference type="InterPro" id="IPR017515">
    <property type="entry name" value="MeMalonyl-CoA_epimerase"/>
</dbReference>
<dbReference type="SUPFAM" id="SSF54593">
    <property type="entry name" value="Glyoxalase/Bleomycin resistance protein/Dihydroxybiphenyl dioxygenase"/>
    <property type="match status" value="1"/>
</dbReference>
<dbReference type="EMBL" id="FAXA01000477">
    <property type="protein sequence ID" value="CUV05957.1"/>
    <property type="molecule type" value="Genomic_DNA"/>
</dbReference>
<dbReference type="PANTHER" id="PTHR43048">
    <property type="entry name" value="METHYLMALONYL-COA EPIMERASE"/>
    <property type="match status" value="1"/>
</dbReference>
<dbReference type="Pfam" id="PF13669">
    <property type="entry name" value="Glyoxalase_4"/>
    <property type="match status" value="1"/>
</dbReference>
<dbReference type="Gene3D" id="3.10.180.10">
    <property type="entry name" value="2,3-Dihydroxybiphenyl 1,2-Dioxygenase, domain 1"/>
    <property type="match status" value="1"/>
</dbReference>
<dbReference type="GO" id="GO:0046491">
    <property type="term" value="P:L-methylmalonyl-CoA metabolic process"/>
    <property type="evidence" value="ECO:0007669"/>
    <property type="project" value="TreeGrafter"/>
</dbReference>